<dbReference type="SUPFAM" id="SSF158832">
    <property type="entry name" value="Tex N-terminal region-like"/>
    <property type="match status" value="1"/>
</dbReference>
<feature type="compositionally biased region" description="Basic residues" evidence="6">
    <location>
        <begin position="2138"/>
        <end position="2149"/>
    </location>
</feature>
<dbReference type="Pfam" id="PF14639">
    <property type="entry name" value="YqgF"/>
    <property type="match status" value="1"/>
</dbReference>
<dbReference type="SUPFAM" id="SSF53098">
    <property type="entry name" value="Ribonuclease H-like"/>
    <property type="match status" value="1"/>
</dbReference>
<comment type="caution">
    <text evidence="8">The sequence shown here is derived from an EMBL/GenBank/DDBJ whole genome shotgun (WGS) entry which is preliminary data.</text>
</comment>
<accession>A0A9Q0RDN2</accession>
<dbReference type="Gene3D" id="2.40.50.140">
    <property type="entry name" value="Nucleic acid-binding proteins"/>
    <property type="match status" value="1"/>
</dbReference>
<dbReference type="Proteomes" id="UP001149090">
    <property type="component" value="Unassembled WGS sequence"/>
</dbReference>
<feature type="compositionally biased region" description="Acidic residues" evidence="6">
    <location>
        <begin position="107"/>
        <end position="116"/>
    </location>
</feature>
<feature type="compositionally biased region" description="Low complexity" evidence="6">
    <location>
        <begin position="2150"/>
        <end position="2169"/>
    </location>
</feature>
<sequence>MRRRFIPVFEDEDDDDNKDDYYDENDENDENKENEKEKNEKENNEKENNKNKIEEFSDGEIDDIIQEDVLDTRFEKKQENIEDSTINSDDESDIEIDTIDNENFLSTDEDEDDDDDNKYHLENQKKDESYNSFIVDNYNENENENEKDKIKATQYSDDSEDFEDFDNSRYPELSQSTKNTILNVFKNRSQTNQSQNTQNETSKIHQKNSNFQEESHSKMTRKQYLESLFGEIEENEIPSNQNDNFDGEEINENENDDEDEYLRIQRNTLERLKREKERERETNIYDILKNRYTKTELEERFLTEKDEIILKKDIPERLQLEENEKLRNIRKFREEDYLKEAAWIQTYGFPERATSASLQKKILNILKLMDKEKLEIGFITMYRKEQYLYELKRYDLWILYKWKQKYEHLCLRKEFFKKMYEEVIEREEQEKEKEEKEEYDENENENERGRRFFTREEHDVFELLEESQSEQEIDDIYQYFQLNHEINKQKKQTTNINKSRYLIGIKRLRKLADVFGISSFKFGMNLIHGERVYTPHDSIREPEDIALDFLSREFPTRGEALRGARYILEQEIISDPNIRSSLRILFKKFARISTEPTEKGKKEIDTFHIYGNLKLIKEKPSKAFNDEQFLWIVKAEKEGFINIKIELPIKAISNNDLNENDEDEDENDEEDEDLELDLENNKENEENIRDDINNNNNDRNKNKNKNRNKNENENEKQRKYEEIQKPMEELYLSKEKTEITKKWNKQRRIIIRNVLKKLIPYFEQELKFILISETIELVKEKCGTKLEEMLLSGAFIPSNYPNKQENNIPKLFPEDSIEYPDLQEQEILRMNKKRNKMSYNENQNQNQNQNQNDGWNSINENENENENDGWNSTETQNNNNDGWNSINNNENENENDGWNSTENDKKTENKDLGWNSTENENKTENQDLGWNSTENDKKTENQDLGWNSTENENKTENQDLGWNSTENDKKTENKDLGWNSTEIDNKTENKDLGWNSTEIQNNSNDGWNSTENNNKTENQDLGWNSTEIQNNNNDGWNSTENDKKTENKDLGWNSTENDNKTENKDLGWNSTENENKDLGWNSTENDKKTENKDLGWNSTENDNKDLGWNSTETDNKTENKDLGWNSTENNNNDGWNSTENNNNNNNNNNELQEEIKNENDEKKDIYGKPFEKNKGFRIIGCSYLSNNLPLGLSLINEKGNYVDSIKLKYFLKRDQGINVREIDKQRKQKDILKLIKFIKECKPHVIVIGTNSLICRKIYDDILVLIKTKIKKDIQVTFIESDVAQIYSNSKKSEEEFPTKNVVIRHSISLARRLQNPILEISGLVYKTVNNAVYLPLHPLKHFIPKKELKQILIWKIVDVVSQVGIDIDKIQEQPQIANILPFIPGLGVRKSQYIIRQIANKKYINSRESFYETEIVSENVFRNCSGFIRFKNSSEPLDKTRIHPENYTLAKKICDECYDIAMKERETNRNDIGTIDDYEDEDENEENEDEMVVRRFGDDYDYEENYEENIERRKKTITNEEKEIRKKTRFIMDHPEILNKLDLETFAKKLVEENVWEVEKMETIKLIKNELSNPFADPRFKYQDLTPKELFYLLSGETEETLKEGCLVEATVFKIINEKGIYCRLTNGLTGFIHKRNLTIEKKEEDKEKDKDKEDNRRERRRKEDIELDKIIKVGEVLICKVMSIKEDRFLIELTSKKEEVESKENMMMGITEEYFDRNKEEKMIEEKLKVQEDKRIYQPRAIVHPYFKNITYQQAESFLKDKPRDSLIFRPSSKGINHLTLSWKFNDEIILHEDVIEEDKANPFVIGKVLIIRNQKYDDLDEIKAGFVETISSYVDDMLEFNSFKNIEDEEEIEKELKKEKENNPKRIPYFIVNSKKYGGKFEFCFLPNTTVKKVYISISPNGFQIFDKVFTELEELVKYFKRKYQESTQPKQTRKRNLKNETIPKGRNEEETQKYETQKRARENIRRDKENTRNESIGRYGNNIEIPEITGIGRQTIFTPQNSIIPSLRSQIPLQQLPPIHGAIPSIIPRQILTTPQPQLQLQLQSQLQLQQPQQQILIPKQQTLQTQNFARIPQNNIFLNNQQIDRRNQYNSNNTNNNNNNTNINNEWNNSQKQQIPRSRGFERKYTTDSSSTSHHHHHRHHHHNNQNQNQQQNSNTNTNSNSNSILNQQKQNQEFVRRGNFRGKPNPRYKQEISYQNSQRKYRDLDNPENNPNYQDFSRFSNYNN</sequence>
<feature type="compositionally biased region" description="Basic and acidic residues" evidence="6">
    <location>
        <begin position="902"/>
        <end position="911"/>
    </location>
</feature>
<dbReference type="InterPro" id="IPR017072">
    <property type="entry name" value="TF_Spt6"/>
</dbReference>
<evidence type="ECO:0000256" key="1">
    <source>
        <dbReference type="ARBA" id="ARBA00004123"/>
    </source>
</evidence>
<dbReference type="OrthoDB" id="343921at2759"/>
<feature type="compositionally biased region" description="Basic and acidic residues" evidence="6">
    <location>
        <begin position="966"/>
        <end position="975"/>
    </location>
</feature>
<feature type="region of interest" description="Disordered" evidence="6">
    <location>
        <begin position="842"/>
        <end position="1150"/>
    </location>
</feature>
<keyword evidence="4" id="KW-0539">Nucleus</keyword>
<feature type="region of interest" description="Disordered" evidence="6">
    <location>
        <begin position="2092"/>
        <end position="2169"/>
    </location>
</feature>
<feature type="compositionally biased region" description="Basic and acidic residues" evidence="6">
    <location>
        <begin position="1084"/>
        <end position="1093"/>
    </location>
</feature>
<feature type="compositionally biased region" description="Low complexity" evidence="6">
    <location>
        <begin position="189"/>
        <end position="201"/>
    </location>
</feature>
<organism evidence="8 9">
    <name type="scientific">Anaeramoeba ignava</name>
    <name type="common">Anaerobic marine amoeba</name>
    <dbReference type="NCBI Taxonomy" id="1746090"/>
    <lineage>
        <taxon>Eukaryota</taxon>
        <taxon>Metamonada</taxon>
        <taxon>Anaeramoebidae</taxon>
        <taxon>Anaeramoeba</taxon>
    </lineage>
</organism>
<dbReference type="Gene3D" id="1.10.10.650">
    <property type="entry name" value="RuvA domain 2-like"/>
    <property type="match status" value="1"/>
</dbReference>
<evidence type="ECO:0000256" key="6">
    <source>
        <dbReference type="SAM" id="MobiDB-lite"/>
    </source>
</evidence>
<feature type="compositionally biased region" description="Low complexity" evidence="6">
    <location>
        <begin position="1128"/>
        <end position="1150"/>
    </location>
</feature>
<dbReference type="InterPro" id="IPR041692">
    <property type="entry name" value="HHH_9"/>
</dbReference>
<dbReference type="InterPro" id="IPR036860">
    <property type="entry name" value="SH2_dom_sf"/>
</dbReference>
<dbReference type="InterPro" id="IPR023319">
    <property type="entry name" value="Tex-like_HTH_dom_sf"/>
</dbReference>
<dbReference type="Pfam" id="PF17674">
    <property type="entry name" value="HHH_9"/>
    <property type="match status" value="1"/>
</dbReference>
<feature type="region of interest" description="Disordered" evidence="6">
    <location>
        <begin position="678"/>
        <end position="721"/>
    </location>
</feature>
<feature type="compositionally biased region" description="Basic and acidic residues" evidence="6">
    <location>
        <begin position="1040"/>
        <end position="1049"/>
    </location>
</feature>
<dbReference type="GO" id="GO:0140673">
    <property type="term" value="P:transcription elongation-coupled chromatin remodeling"/>
    <property type="evidence" value="ECO:0007669"/>
    <property type="project" value="InterPro"/>
</dbReference>
<evidence type="ECO:0000313" key="9">
    <source>
        <dbReference type="Proteomes" id="UP001149090"/>
    </source>
</evidence>
<comment type="similarity">
    <text evidence="2">Belongs to the SPT6 family.</text>
</comment>
<dbReference type="CDD" id="cd09918">
    <property type="entry name" value="SH2_Nterm_SPT6_like"/>
    <property type="match status" value="1"/>
</dbReference>
<feature type="compositionally biased region" description="Basic and acidic residues" evidence="6">
    <location>
        <begin position="679"/>
        <end position="692"/>
    </location>
</feature>
<feature type="region of interest" description="Disordered" evidence="6">
    <location>
        <begin position="235"/>
        <end position="257"/>
    </location>
</feature>
<feature type="region of interest" description="Disordered" evidence="6">
    <location>
        <begin position="1931"/>
        <end position="1965"/>
    </location>
</feature>
<dbReference type="GO" id="GO:0042393">
    <property type="term" value="F:histone binding"/>
    <property type="evidence" value="ECO:0007669"/>
    <property type="project" value="TreeGrafter"/>
</dbReference>
<dbReference type="InterPro" id="IPR003029">
    <property type="entry name" value="S1_domain"/>
</dbReference>
<feature type="compositionally biased region" description="Low complexity" evidence="6">
    <location>
        <begin position="842"/>
        <end position="852"/>
    </location>
</feature>
<dbReference type="Pfam" id="PF14635">
    <property type="entry name" value="HHH_7"/>
    <property type="match status" value="1"/>
</dbReference>
<feature type="compositionally biased region" description="Acidic residues" evidence="6">
    <location>
        <begin position="56"/>
        <end position="69"/>
    </location>
</feature>
<dbReference type="GO" id="GO:0031491">
    <property type="term" value="F:nucleosome binding"/>
    <property type="evidence" value="ECO:0007669"/>
    <property type="project" value="TreeGrafter"/>
</dbReference>
<feature type="compositionally biased region" description="Basic and acidic residues" evidence="6">
    <location>
        <begin position="70"/>
        <end position="80"/>
    </location>
</feature>
<evidence type="ECO:0000313" key="8">
    <source>
        <dbReference type="EMBL" id="KAJ5074909.1"/>
    </source>
</evidence>
<dbReference type="InterPro" id="IPR010994">
    <property type="entry name" value="RuvA_2-like"/>
</dbReference>
<feature type="compositionally biased region" description="Acidic residues" evidence="6">
    <location>
        <begin position="9"/>
        <end position="30"/>
    </location>
</feature>
<gene>
    <name evidence="8" type="ORF">M0811_07952</name>
</gene>
<protein>
    <submittedName>
        <fullName evidence="8">Transcription elongation factor spt6</fullName>
    </submittedName>
</protein>
<dbReference type="InterPro" id="IPR035019">
    <property type="entry name" value="Spt6_SH2_N"/>
</dbReference>
<feature type="compositionally biased region" description="Acidic residues" evidence="6">
    <location>
        <begin position="245"/>
        <end position="257"/>
    </location>
</feature>
<evidence type="ECO:0000256" key="3">
    <source>
        <dbReference type="ARBA" id="ARBA00023163"/>
    </source>
</evidence>
<name>A0A9Q0RDN2_ANAIG</name>
<evidence type="ECO:0000256" key="5">
    <source>
        <dbReference type="SAM" id="Coils"/>
    </source>
</evidence>
<feature type="compositionally biased region" description="Low complexity" evidence="6">
    <location>
        <begin position="877"/>
        <end position="900"/>
    </location>
</feature>
<dbReference type="GO" id="GO:0034728">
    <property type="term" value="P:nucleosome organization"/>
    <property type="evidence" value="ECO:0007669"/>
    <property type="project" value="TreeGrafter"/>
</dbReference>
<keyword evidence="3" id="KW-0804">Transcription</keyword>
<feature type="compositionally biased region" description="Polar residues" evidence="6">
    <location>
        <begin position="994"/>
        <end position="1039"/>
    </location>
</feature>
<dbReference type="SUPFAM" id="SSF47781">
    <property type="entry name" value="RuvA domain 2-like"/>
    <property type="match status" value="1"/>
</dbReference>
<dbReference type="Pfam" id="PF22706">
    <property type="entry name" value="Tex_central_region"/>
    <property type="match status" value="1"/>
</dbReference>
<feature type="domain" description="S1 motif" evidence="7">
    <location>
        <begin position="1606"/>
        <end position="1698"/>
    </location>
</feature>
<dbReference type="PROSITE" id="PS50126">
    <property type="entry name" value="S1"/>
    <property type="match status" value="1"/>
</dbReference>
<dbReference type="PANTHER" id="PTHR10145:SF6">
    <property type="entry name" value="TRANSCRIPTION ELONGATION FACTOR SPT6"/>
    <property type="match status" value="1"/>
</dbReference>
<dbReference type="Gene3D" id="1.10.150.850">
    <property type="entry name" value="Spt6, helix-hairpin-helix domain"/>
    <property type="match status" value="1"/>
</dbReference>
<dbReference type="InterPro" id="IPR012337">
    <property type="entry name" value="RNaseH-like_sf"/>
</dbReference>
<dbReference type="SMART" id="SM00316">
    <property type="entry name" value="S1"/>
    <property type="match status" value="1"/>
</dbReference>
<keyword evidence="8" id="KW-0648">Protein biosynthesis</keyword>
<feature type="region of interest" description="Disordered" evidence="6">
    <location>
        <begin position="2183"/>
        <end position="2230"/>
    </location>
</feature>
<feature type="compositionally biased region" description="Polar residues" evidence="6">
    <location>
        <begin position="2213"/>
        <end position="2230"/>
    </location>
</feature>
<dbReference type="InterPro" id="IPR035420">
    <property type="entry name" value="Spt6_SH2"/>
</dbReference>
<dbReference type="GO" id="GO:0008023">
    <property type="term" value="C:transcription elongation factor complex"/>
    <property type="evidence" value="ECO:0007669"/>
    <property type="project" value="TreeGrafter"/>
</dbReference>
<feature type="region of interest" description="Disordered" evidence="6">
    <location>
        <begin position="1"/>
        <end position="163"/>
    </location>
</feature>
<dbReference type="SUPFAM" id="SSF55550">
    <property type="entry name" value="SH2 domain"/>
    <property type="match status" value="1"/>
</dbReference>
<feature type="compositionally biased region" description="Basic and acidic residues" evidence="6">
    <location>
        <begin position="31"/>
        <end position="55"/>
    </location>
</feature>
<feature type="coiled-coil region" evidence="5">
    <location>
        <begin position="1636"/>
        <end position="1663"/>
    </location>
</feature>
<dbReference type="EMBL" id="JAPDFW010000068">
    <property type="protein sequence ID" value="KAJ5074909.1"/>
    <property type="molecule type" value="Genomic_DNA"/>
</dbReference>
<dbReference type="InterPro" id="IPR028231">
    <property type="entry name" value="Spt6_YqgF"/>
</dbReference>
<reference evidence="8" key="1">
    <citation type="submission" date="2022-10" db="EMBL/GenBank/DDBJ databases">
        <title>Novel sulphate-reducing endosymbionts in the free-living metamonad Anaeramoeba.</title>
        <authorList>
            <person name="Jerlstrom-Hultqvist J."/>
            <person name="Cepicka I."/>
            <person name="Gallot-Lavallee L."/>
            <person name="Salas-Leiva D."/>
            <person name="Curtis B.A."/>
            <person name="Zahonova K."/>
            <person name="Pipaliya S."/>
            <person name="Dacks J."/>
            <person name="Roger A.J."/>
        </authorList>
    </citation>
    <scope>NUCLEOTIDE SEQUENCE</scope>
    <source>
        <strain evidence="8">BMAN</strain>
    </source>
</reference>
<dbReference type="PANTHER" id="PTHR10145">
    <property type="entry name" value="TRANSCRIPTION ELONGATION FACTOR SPT6"/>
    <property type="match status" value="1"/>
</dbReference>
<evidence type="ECO:0000256" key="2">
    <source>
        <dbReference type="ARBA" id="ARBA00009253"/>
    </source>
</evidence>
<feature type="region of interest" description="Disordered" evidence="6">
    <location>
        <begin position="427"/>
        <end position="448"/>
    </location>
</feature>
<dbReference type="Gene3D" id="1.10.10.2740">
    <property type="entry name" value="Spt6, Death-like domain"/>
    <property type="match status" value="1"/>
</dbReference>
<feature type="compositionally biased region" description="Basic and acidic residues" evidence="6">
    <location>
        <begin position="1941"/>
        <end position="1965"/>
    </location>
</feature>
<keyword evidence="8" id="KW-0251">Elongation factor</keyword>
<dbReference type="Pfam" id="PF14633">
    <property type="entry name" value="SH2_2"/>
    <property type="match status" value="1"/>
</dbReference>
<feature type="compositionally biased region" description="Basic and acidic residues" evidence="6">
    <location>
        <begin position="427"/>
        <end position="436"/>
    </location>
</feature>
<dbReference type="Gene3D" id="3.30.505.10">
    <property type="entry name" value="SH2 domain"/>
    <property type="match status" value="2"/>
</dbReference>
<dbReference type="InterPro" id="IPR023323">
    <property type="entry name" value="Tex-like_dom_sf"/>
</dbReference>
<comment type="subcellular location">
    <subcellularLocation>
        <location evidence="1">Nucleus</location>
    </subcellularLocation>
</comment>
<dbReference type="Gene3D" id="3.30.420.140">
    <property type="entry name" value="YqgF/RNase H-like domain"/>
    <property type="match status" value="1"/>
</dbReference>
<evidence type="ECO:0000259" key="7">
    <source>
        <dbReference type="PROSITE" id="PS50126"/>
    </source>
</evidence>
<dbReference type="InterPro" id="IPR042066">
    <property type="entry name" value="Spt6_death-like"/>
</dbReference>
<keyword evidence="5" id="KW-0175">Coiled coil</keyword>
<proteinExistence type="inferred from homology"/>
<dbReference type="SUPFAM" id="SSF50249">
    <property type="entry name" value="Nucleic acid-binding proteins"/>
    <property type="match status" value="1"/>
</dbReference>
<evidence type="ECO:0000256" key="4">
    <source>
        <dbReference type="ARBA" id="ARBA00023242"/>
    </source>
</evidence>
<dbReference type="InterPro" id="IPR032706">
    <property type="entry name" value="Spt6_HHH"/>
</dbReference>
<dbReference type="Gene3D" id="1.10.3500.10">
    <property type="entry name" value="Tex N-terminal region-like"/>
    <property type="match status" value="1"/>
</dbReference>
<keyword evidence="9" id="KW-1185">Reference proteome</keyword>
<dbReference type="InterPro" id="IPR012340">
    <property type="entry name" value="NA-bd_OB-fold"/>
</dbReference>
<feature type="compositionally biased region" description="Basic and acidic residues" evidence="6">
    <location>
        <begin position="708"/>
        <end position="721"/>
    </location>
</feature>
<feature type="compositionally biased region" description="Low complexity" evidence="6">
    <location>
        <begin position="2093"/>
        <end position="2114"/>
    </location>
</feature>
<feature type="compositionally biased region" description="Acidic residues" evidence="6">
    <location>
        <begin position="88"/>
        <end position="100"/>
    </location>
</feature>
<dbReference type="InterPro" id="IPR037027">
    <property type="entry name" value="YqgF/RNaseH-like_dom_sf"/>
</dbReference>
<dbReference type="GO" id="GO:0003746">
    <property type="term" value="F:translation elongation factor activity"/>
    <property type="evidence" value="ECO:0007669"/>
    <property type="project" value="UniProtKB-KW"/>
</dbReference>
<dbReference type="GO" id="GO:0003676">
    <property type="term" value="F:nucleic acid binding"/>
    <property type="evidence" value="ECO:0007669"/>
    <property type="project" value="InterPro"/>
</dbReference>
<feature type="region of interest" description="Disordered" evidence="6">
    <location>
        <begin position="188"/>
        <end position="219"/>
    </location>
</feature>
<feature type="compositionally biased region" description="Basic and acidic residues" evidence="6">
    <location>
        <begin position="117"/>
        <end position="129"/>
    </location>
</feature>
<dbReference type="InterPro" id="IPR055179">
    <property type="entry name" value="Tex-like_central_region"/>
</dbReference>